<keyword evidence="3" id="KW-1185">Reference proteome</keyword>
<evidence type="ECO:0000313" key="3">
    <source>
        <dbReference type="Proteomes" id="UP000440578"/>
    </source>
</evidence>
<dbReference type="Gene3D" id="3.30.1330.90">
    <property type="entry name" value="D-3-phosphoglycerate dehydrogenase, domain 3"/>
    <property type="match status" value="1"/>
</dbReference>
<dbReference type="InterPro" id="IPR029009">
    <property type="entry name" value="ASB_dom_sf"/>
</dbReference>
<gene>
    <name evidence="2" type="primary">PHGDH_2</name>
    <name evidence="2" type="ORF">FJT64_001399</name>
</gene>
<sequence length="237" mass="24418">MDPFNHLTHFVRQGGPLEGVVNGSGATGALSPANKPYVKLGKALGVLLSPGLGAQVDKCQLQIITAGREMAERQACLRAGLLVGLLTGHGGEVNLLSAAPLAAELGVTVSLSEHTAGDPGAGGGTVTARLTTADGADTTAVTGTLRGEQATLLELNEAQFETGVTLQGRMMFFQEDGHPNALVDLITALAAADARPMSVLASVATSGVTQILAVRLSQEQPQLQQLDHTTLYLQTDF</sequence>
<proteinExistence type="predicted"/>
<dbReference type="InterPro" id="IPR045626">
    <property type="entry name" value="PGDH_ASB_dom"/>
</dbReference>
<organism evidence="2 3">
    <name type="scientific">Amphibalanus amphitrite</name>
    <name type="common">Striped barnacle</name>
    <name type="synonym">Balanus amphitrite</name>
    <dbReference type="NCBI Taxonomy" id="1232801"/>
    <lineage>
        <taxon>Eukaryota</taxon>
        <taxon>Metazoa</taxon>
        <taxon>Ecdysozoa</taxon>
        <taxon>Arthropoda</taxon>
        <taxon>Crustacea</taxon>
        <taxon>Multicrustacea</taxon>
        <taxon>Cirripedia</taxon>
        <taxon>Thoracica</taxon>
        <taxon>Thoracicalcarea</taxon>
        <taxon>Balanomorpha</taxon>
        <taxon>Balanoidea</taxon>
        <taxon>Balanidae</taxon>
        <taxon>Amphibalaninae</taxon>
        <taxon>Amphibalanus</taxon>
    </lineage>
</organism>
<feature type="domain" description="D-3-phosphoglycerate dehydrogenase ASB" evidence="1">
    <location>
        <begin position="35"/>
        <end position="150"/>
    </location>
</feature>
<reference evidence="2 3" key="1">
    <citation type="submission" date="2019-07" db="EMBL/GenBank/DDBJ databases">
        <title>Draft genome assembly of a fouling barnacle, Amphibalanus amphitrite (Darwin, 1854): The first reference genome for Thecostraca.</title>
        <authorList>
            <person name="Kim W."/>
        </authorList>
    </citation>
    <scope>NUCLEOTIDE SEQUENCE [LARGE SCALE GENOMIC DNA]</scope>
    <source>
        <strain evidence="2">SNU_AA5</strain>
        <tissue evidence="2">Soma without cirri and trophi</tissue>
    </source>
</reference>
<accession>A0A6A4UXU7</accession>
<comment type="caution">
    <text evidence="2">The sequence shown here is derived from an EMBL/GenBank/DDBJ whole genome shotgun (WGS) entry which is preliminary data.</text>
</comment>
<dbReference type="Pfam" id="PF19304">
    <property type="entry name" value="PGDH_inter"/>
    <property type="match status" value="1"/>
</dbReference>
<dbReference type="Proteomes" id="UP000440578">
    <property type="component" value="Unassembled WGS sequence"/>
</dbReference>
<protein>
    <submittedName>
        <fullName evidence="2">D-3-phosphoglycerate dehydrogenase</fullName>
    </submittedName>
</protein>
<name>A0A6A4UXU7_AMPAM</name>
<evidence type="ECO:0000259" key="1">
    <source>
        <dbReference type="Pfam" id="PF19304"/>
    </source>
</evidence>
<dbReference type="EMBL" id="VIIS01002097">
    <property type="protein sequence ID" value="KAF0288607.1"/>
    <property type="molecule type" value="Genomic_DNA"/>
</dbReference>
<evidence type="ECO:0000313" key="2">
    <source>
        <dbReference type="EMBL" id="KAF0288607.1"/>
    </source>
</evidence>
<dbReference type="AlphaFoldDB" id="A0A6A4UXU7"/>
<dbReference type="OrthoDB" id="1621027at2759"/>
<dbReference type="SUPFAM" id="SSF143548">
    <property type="entry name" value="Serine metabolism enzymes domain"/>
    <property type="match status" value="1"/>
</dbReference>